<feature type="transmembrane region" description="Helical" evidence="1">
    <location>
        <begin position="147"/>
        <end position="170"/>
    </location>
</feature>
<dbReference type="EMBL" id="JBBAXC010000005">
    <property type="protein sequence ID" value="MEI5907055.1"/>
    <property type="molecule type" value="Genomic_DNA"/>
</dbReference>
<gene>
    <name evidence="2" type="ORF">WAK64_08295</name>
</gene>
<evidence type="ECO:0000313" key="2">
    <source>
        <dbReference type="EMBL" id="MEI5907055.1"/>
    </source>
</evidence>
<feature type="transmembrane region" description="Helical" evidence="1">
    <location>
        <begin position="45"/>
        <end position="78"/>
    </location>
</feature>
<evidence type="ECO:0000256" key="1">
    <source>
        <dbReference type="SAM" id="Phobius"/>
    </source>
</evidence>
<name>A0ABU8HCQ0_9BACI</name>
<protein>
    <recommendedName>
        <fullName evidence="4">DUF3278 domain-containing protein</fullName>
    </recommendedName>
</protein>
<dbReference type="RefSeq" id="WP_336586490.1">
    <property type="nucleotide sequence ID" value="NZ_JBBAXC010000005.1"/>
</dbReference>
<keyword evidence="1" id="KW-0472">Membrane</keyword>
<sequence>MFIEREDGNMGFVLYGPRFSKWQYIITDEEQYFKISKIYERLMGIFALSIVIIFCLMVFIDFTFLALVVPVISIFYSVLKKSLAHCEKEEHNREAYKVTFSQIMEEIAESKNPIIWFMALISGLFFSVLIIYPFISDIINKEELDSFYLWGIPFILLLTVLFALVFVASIRKNKS</sequence>
<keyword evidence="3" id="KW-1185">Reference proteome</keyword>
<evidence type="ECO:0008006" key="4">
    <source>
        <dbReference type="Google" id="ProtNLM"/>
    </source>
</evidence>
<evidence type="ECO:0000313" key="3">
    <source>
        <dbReference type="Proteomes" id="UP001312865"/>
    </source>
</evidence>
<comment type="caution">
    <text evidence="2">The sequence shown here is derived from an EMBL/GenBank/DDBJ whole genome shotgun (WGS) entry which is preliminary data.</text>
</comment>
<proteinExistence type="predicted"/>
<feature type="transmembrane region" description="Helical" evidence="1">
    <location>
        <begin position="114"/>
        <end position="135"/>
    </location>
</feature>
<organism evidence="2 3">
    <name type="scientific">Bacillus spongiae</name>
    <dbReference type="NCBI Taxonomy" id="2683610"/>
    <lineage>
        <taxon>Bacteria</taxon>
        <taxon>Bacillati</taxon>
        <taxon>Bacillota</taxon>
        <taxon>Bacilli</taxon>
        <taxon>Bacillales</taxon>
        <taxon>Bacillaceae</taxon>
        <taxon>Bacillus</taxon>
    </lineage>
</organism>
<keyword evidence="1" id="KW-1133">Transmembrane helix</keyword>
<dbReference type="Proteomes" id="UP001312865">
    <property type="component" value="Unassembled WGS sequence"/>
</dbReference>
<reference evidence="2 3" key="1">
    <citation type="journal article" date="2018" name="J. Microbiol.">
        <title>Bacillus spongiae sp. nov., isolated from sponge of Jeju Island.</title>
        <authorList>
            <person name="Lee G.E."/>
            <person name="Im W.T."/>
            <person name="Park J.S."/>
        </authorList>
    </citation>
    <scope>NUCLEOTIDE SEQUENCE [LARGE SCALE GENOMIC DNA]</scope>
    <source>
        <strain evidence="2 3">135PIL107-10</strain>
    </source>
</reference>
<accession>A0ABU8HCQ0</accession>
<keyword evidence="1" id="KW-0812">Transmembrane</keyword>